<dbReference type="Proteomes" id="UP000295192">
    <property type="component" value="Unassembled WGS sequence"/>
</dbReference>
<comment type="caution">
    <text evidence="2">The sequence shown here is derived from an EMBL/GenBank/DDBJ whole genome shotgun (WGS) entry which is preliminary data.</text>
</comment>
<accession>A0A484APZ0</accession>
<gene>
    <name evidence="2" type="ORF">AWZ03_014816</name>
</gene>
<reference evidence="2 3" key="1">
    <citation type="journal article" date="2019" name="J. Hered.">
        <title>An Improved Genome Assembly for Drosophila navojoa, the Basal Species in the mojavensis Cluster.</title>
        <authorList>
            <person name="Vanderlinde T."/>
            <person name="Dupim E.G."/>
            <person name="Nazario-Yepiz N.O."/>
            <person name="Carvalho A.B."/>
        </authorList>
    </citation>
    <scope>NUCLEOTIDE SEQUENCE [LARGE SCALE GENOMIC DNA]</scope>
    <source>
        <strain evidence="2">Navoj_Jal97</strain>
        <tissue evidence="2">Whole organism</tissue>
    </source>
</reference>
<evidence type="ECO:0000313" key="3">
    <source>
        <dbReference type="Proteomes" id="UP000295192"/>
    </source>
</evidence>
<feature type="region of interest" description="Disordered" evidence="1">
    <location>
        <begin position="47"/>
        <end position="84"/>
    </location>
</feature>
<sequence length="112" mass="13092">MCTGLTKYFSCIQAAKEREERDERDRCPAQKDCSLNRHHRHQLTALSQLSATESMAPRRRTPWPVQRPTQLPAATAASLNSRRQRELQRERCNSYTAMERHDQILEEIAEQL</sequence>
<proteinExistence type="predicted"/>
<dbReference type="AlphaFoldDB" id="A0A484APZ0"/>
<evidence type="ECO:0000313" key="2">
    <source>
        <dbReference type="EMBL" id="TDG38763.1"/>
    </source>
</evidence>
<protein>
    <submittedName>
        <fullName evidence="2">Uncharacterized protein</fullName>
    </submittedName>
</protein>
<evidence type="ECO:0000256" key="1">
    <source>
        <dbReference type="SAM" id="MobiDB-lite"/>
    </source>
</evidence>
<dbReference type="EMBL" id="LSRL02002015">
    <property type="protein sequence ID" value="TDG38763.1"/>
    <property type="molecule type" value="Genomic_DNA"/>
</dbReference>
<organism evidence="2 3">
    <name type="scientific">Drosophila navojoa</name>
    <name type="common">Fruit fly</name>
    <dbReference type="NCBI Taxonomy" id="7232"/>
    <lineage>
        <taxon>Eukaryota</taxon>
        <taxon>Metazoa</taxon>
        <taxon>Ecdysozoa</taxon>
        <taxon>Arthropoda</taxon>
        <taxon>Hexapoda</taxon>
        <taxon>Insecta</taxon>
        <taxon>Pterygota</taxon>
        <taxon>Neoptera</taxon>
        <taxon>Endopterygota</taxon>
        <taxon>Diptera</taxon>
        <taxon>Brachycera</taxon>
        <taxon>Muscomorpha</taxon>
        <taxon>Ephydroidea</taxon>
        <taxon>Drosophilidae</taxon>
        <taxon>Drosophila</taxon>
    </lineage>
</organism>
<dbReference type="OMA" id="YTAMERH"/>
<name>A0A484APZ0_DRONA</name>
<keyword evidence="3" id="KW-1185">Reference proteome</keyword>